<proteinExistence type="predicted"/>
<dbReference type="GeneID" id="37138316"/>
<keyword evidence="3" id="KW-1185">Reference proteome</keyword>
<organism evidence="2 3">
    <name type="scientific">Aspergillus uvarum CBS 121591</name>
    <dbReference type="NCBI Taxonomy" id="1448315"/>
    <lineage>
        <taxon>Eukaryota</taxon>
        <taxon>Fungi</taxon>
        <taxon>Dikarya</taxon>
        <taxon>Ascomycota</taxon>
        <taxon>Pezizomycotina</taxon>
        <taxon>Eurotiomycetes</taxon>
        <taxon>Eurotiomycetidae</taxon>
        <taxon>Eurotiales</taxon>
        <taxon>Aspergillaceae</taxon>
        <taxon>Aspergillus</taxon>
        <taxon>Aspergillus subgen. Circumdati</taxon>
    </lineage>
</organism>
<keyword evidence="1" id="KW-0812">Transmembrane</keyword>
<keyword evidence="1" id="KW-0472">Membrane</keyword>
<evidence type="ECO:0000256" key="1">
    <source>
        <dbReference type="SAM" id="Phobius"/>
    </source>
</evidence>
<sequence length="62" mass="6684">MGKCPAPSVMQGSGHTVGWGNLGDCHRRQLAPPTREAIVVGTWFLVFFFSFAARAGDDDVDC</sequence>
<dbReference type="EMBL" id="KZ821714">
    <property type="protein sequence ID" value="PYH79900.1"/>
    <property type="molecule type" value="Genomic_DNA"/>
</dbReference>
<evidence type="ECO:0000313" key="2">
    <source>
        <dbReference type="EMBL" id="PYH79900.1"/>
    </source>
</evidence>
<reference evidence="2 3" key="1">
    <citation type="submission" date="2016-12" db="EMBL/GenBank/DDBJ databases">
        <title>The genomes of Aspergillus section Nigri reveals drivers in fungal speciation.</title>
        <authorList>
            <consortium name="DOE Joint Genome Institute"/>
            <person name="Vesth T.C."/>
            <person name="Nybo J."/>
            <person name="Theobald S."/>
            <person name="Brandl J."/>
            <person name="Frisvad J.C."/>
            <person name="Nielsen K.F."/>
            <person name="Lyhne E.K."/>
            <person name="Kogle M.E."/>
            <person name="Kuo A."/>
            <person name="Riley R."/>
            <person name="Clum A."/>
            <person name="Nolan M."/>
            <person name="Lipzen A."/>
            <person name="Salamov A."/>
            <person name="Henrissat B."/>
            <person name="Wiebenga A."/>
            <person name="De Vries R.P."/>
            <person name="Grigoriev I.V."/>
            <person name="Mortensen U.H."/>
            <person name="Andersen M.R."/>
            <person name="Baker S.E."/>
        </authorList>
    </citation>
    <scope>NUCLEOTIDE SEQUENCE [LARGE SCALE GENOMIC DNA]</scope>
    <source>
        <strain evidence="2 3">CBS 121591</strain>
    </source>
</reference>
<keyword evidence="1" id="KW-1133">Transmembrane helix</keyword>
<gene>
    <name evidence="2" type="ORF">BO82DRAFT_355896</name>
</gene>
<accession>A0A319C782</accession>
<name>A0A319C782_9EURO</name>
<protein>
    <submittedName>
        <fullName evidence="2">Uncharacterized protein</fullName>
    </submittedName>
</protein>
<dbReference type="AlphaFoldDB" id="A0A319C782"/>
<dbReference type="RefSeq" id="XP_025490100.1">
    <property type="nucleotide sequence ID" value="XM_025635575.1"/>
</dbReference>
<evidence type="ECO:0000313" key="3">
    <source>
        <dbReference type="Proteomes" id="UP000248340"/>
    </source>
</evidence>
<dbReference type="Proteomes" id="UP000248340">
    <property type="component" value="Unassembled WGS sequence"/>
</dbReference>
<feature type="transmembrane region" description="Helical" evidence="1">
    <location>
        <begin position="37"/>
        <end position="56"/>
    </location>
</feature>
<dbReference type="VEuPathDB" id="FungiDB:BO82DRAFT_355896"/>